<reference evidence="3" key="1">
    <citation type="submission" date="2010-03" db="EMBL/GenBank/DDBJ databases">
        <title>Complete sequence of Mobiluncus curtisii ATCC 43063.</title>
        <authorList>
            <person name="Muzny D."/>
            <person name="Qin X."/>
            <person name="Deng J."/>
            <person name="Jiang H."/>
            <person name="Liu Y."/>
            <person name="Qu J."/>
            <person name="Song X.-Z."/>
            <person name="Zhang L."/>
            <person name="Thornton R."/>
            <person name="Coyle M."/>
            <person name="Francisco L."/>
            <person name="Jackson L."/>
            <person name="Javaid M."/>
            <person name="Korchina V."/>
            <person name="Kovar C."/>
            <person name="Mata R."/>
            <person name="Mathew T."/>
            <person name="Ngo R."/>
            <person name="Nguyen L."/>
            <person name="Nguyen N."/>
            <person name="Okwuonu G."/>
            <person name="Ongeri F."/>
            <person name="Pham C."/>
            <person name="Simmons D."/>
            <person name="Wilczek-Boney K."/>
            <person name="Hale W."/>
            <person name="Jakkamsetti A."/>
            <person name="Pham P."/>
            <person name="Ruth R."/>
            <person name="San Lucas F."/>
            <person name="Warren J."/>
            <person name="Zhang J."/>
            <person name="Zhao Z."/>
            <person name="Zhou C."/>
            <person name="Zhu D."/>
            <person name="Lee S."/>
            <person name="Bess C."/>
            <person name="Blankenburg K."/>
            <person name="Forbes L."/>
            <person name="Fu Q."/>
            <person name="Gubbala S."/>
            <person name="Hirani K."/>
            <person name="Jayaseelan J.C."/>
            <person name="Lara F."/>
            <person name="Munidasa M."/>
            <person name="Palculict T."/>
            <person name="Patil S."/>
            <person name="Pu L.-L."/>
            <person name="Saada N."/>
            <person name="Tang L."/>
            <person name="Weissenberger G."/>
            <person name="Zhu Y."/>
            <person name="Hemphill L."/>
            <person name="Shang Y."/>
            <person name="Youmans B."/>
            <person name="Ayvaz T."/>
            <person name="Ross M."/>
            <person name="Santibanez J."/>
            <person name="Aqrawi P."/>
            <person name="Gross S."/>
            <person name="Joshi V."/>
            <person name="Fowler G."/>
            <person name="Nazareth L."/>
            <person name="Reid J."/>
            <person name="Worley K."/>
            <person name="Petrosino J."/>
            <person name="Highlander S."/>
            <person name="Gibbs R."/>
            <person name="Gibbs R."/>
        </authorList>
    </citation>
    <scope>NUCLEOTIDE SEQUENCE [LARGE SCALE GENOMIC DNA]</scope>
    <source>
        <strain evidence="3">ATCC 43553</strain>
    </source>
</reference>
<protein>
    <submittedName>
        <fullName evidence="2">Uncharacterized protein</fullName>
    </submittedName>
</protein>
<gene>
    <name evidence="2" type="ORF">HMPREF0004_2264</name>
</gene>
<keyword evidence="1" id="KW-0732">Signal</keyword>
<dbReference type="EMBL" id="ADMS01000052">
    <property type="protein sequence ID" value="EFF76232.1"/>
    <property type="molecule type" value="Genomic_DNA"/>
</dbReference>
<organism evidence="2 3">
    <name type="scientific">Achromobacter piechaudii ATCC 43553</name>
    <dbReference type="NCBI Taxonomy" id="742159"/>
    <lineage>
        <taxon>Bacteria</taxon>
        <taxon>Pseudomonadati</taxon>
        <taxon>Pseudomonadota</taxon>
        <taxon>Betaproteobacteria</taxon>
        <taxon>Burkholderiales</taxon>
        <taxon>Alcaligenaceae</taxon>
        <taxon>Achromobacter</taxon>
    </lineage>
</organism>
<evidence type="ECO:0000313" key="3">
    <source>
        <dbReference type="Proteomes" id="UP000004510"/>
    </source>
</evidence>
<sequence length="112" mass="11846">MADIAFSGCSMLARLAPAAALLTLLAACSSMSEVTSVGKDTYTVTYSSGTQLLTWVELKNQTLQRADQYCQGIGRKLQKPKVTSNHATGLGSKRATVTFECGVIDPPKDTAS</sequence>
<evidence type="ECO:0000256" key="1">
    <source>
        <dbReference type="SAM" id="SignalP"/>
    </source>
</evidence>
<comment type="caution">
    <text evidence="2">The sequence shown here is derived from an EMBL/GenBank/DDBJ whole genome shotgun (WGS) entry which is preliminary data.</text>
</comment>
<dbReference type="PATRIC" id="fig|742159.3.peg.3211"/>
<dbReference type="AlphaFoldDB" id="D4X9W7"/>
<dbReference type="eggNOG" id="ENOG5033I4G">
    <property type="taxonomic scope" value="Bacteria"/>
</dbReference>
<feature type="signal peptide" evidence="1">
    <location>
        <begin position="1"/>
        <end position="32"/>
    </location>
</feature>
<dbReference type="Proteomes" id="UP000004510">
    <property type="component" value="Unassembled WGS sequence"/>
</dbReference>
<evidence type="ECO:0000313" key="2">
    <source>
        <dbReference type="EMBL" id="EFF76232.1"/>
    </source>
</evidence>
<name>D4X9W7_9BURK</name>
<feature type="chain" id="PRO_5003066541" evidence="1">
    <location>
        <begin position="33"/>
        <end position="112"/>
    </location>
</feature>
<dbReference type="HOGENOM" id="CLU_2286029_0_0_4"/>
<proteinExistence type="predicted"/>
<accession>D4X9W7</accession>